<dbReference type="EMBL" id="KV426074">
    <property type="protein sequence ID" value="KZV89369.1"/>
    <property type="molecule type" value="Genomic_DNA"/>
</dbReference>
<sequence length="317" mass="34560">MPRPRSRPPSLRPLWLPMLGVVVLGMFFGLFFGLNYPEIVRHGWPLTRCRVLDARVDQRYCCKTTCSALTCSSAPFGAPSCGTVVSQIDGQFSPSTCAANSTACPAATSGTCDNGYQCCSQCCQTCQSCSTSCTTNSDGSKSCHQSCTTKQCNCYCCNSTAHKACSYSCPTCYNDVLTISYTTYKGQAVNATYRQDFDKDESKAIGFLDEHPVDSISACYYNPSNLNQIAFDVKFTAWKWVVTALFGMVPLLALLLFLLGSYALMPLVRAVKRRRARSQGIGHTAEGSSVQQPEHKRVTADDAPPPPYHPPARSTTL</sequence>
<evidence type="ECO:0000256" key="2">
    <source>
        <dbReference type="SAM" id="Phobius"/>
    </source>
</evidence>
<feature type="region of interest" description="Disordered" evidence="1">
    <location>
        <begin position="279"/>
        <end position="317"/>
    </location>
</feature>
<accession>A0A166A7Y3</accession>
<keyword evidence="2" id="KW-0472">Membrane</keyword>
<feature type="transmembrane region" description="Helical" evidence="2">
    <location>
        <begin position="237"/>
        <end position="265"/>
    </location>
</feature>
<evidence type="ECO:0000256" key="1">
    <source>
        <dbReference type="SAM" id="MobiDB-lite"/>
    </source>
</evidence>
<keyword evidence="4" id="KW-1185">Reference proteome</keyword>
<dbReference type="Proteomes" id="UP000077266">
    <property type="component" value="Unassembled WGS sequence"/>
</dbReference>
<proteinExistence type="predicted"/>
<gene>
    <name evidence="3" type="ORF">EXIGLDRAFT_838559</name>
</gene>
<organism evidence="3 4">
    <name type="scientific">Exidia glandulosa HHB12029</name>
    <dbReference type="NCBI Taxonomy" id="1314781"/>
    <lineage>
        <taxon>Eukaryota</taxon>
        <taxon>Fungi</taxon>
        <taxon>Dikarya</taxon>
        <taxon>Basidiomycota</taxon>
        <taxon>Agaricomycotina</taxon>
        <taxon>Agaricomycetes</taxon>
        <taxon>Auriculariales</taxon>
        <taxon>Exidiaceae</taxon>
        <taxon>Exidia</taxon>
    </lineage>
</organism>
<reference evidence="3 4" key="1">
    <citation type="journal article" date="2016" name="Mol. Biol. Evol.">
        <title>Comparative Genomics of Early-Diverging Mushroom-Forming Fungi Provides Insights into the Origins of Lignocellulose Decay Capabilities.</title>
        <authorList>
            <person name="Nagy L.G."/>
            <person name="Riley R."/>
            <person name="Tritt A."/>
            <person name="Adam C."/>
            <person name="Daum C."/>
            <person name="Floudas D."/>
            <person name="Sun H."/>
            <person name="Yadav J.S."/>
            <person name="Pangilinan J."/>
            <person name="Larsson K.H."/>
            <person name="Matsuura K."/>
            <person name="Barry K."/>
            <person name="Labutti K."/>
            <person name="Kuo R."/>
            <person name="Ohm R.A."/>
            <person name="Bhattacharya S.S."/>
            <person name="Shirouzu T."/>
            <person name="Yoshinaga Y."/>
            <person name="Martin F.M."/>
            <person name="Grigoriev I.V."/>
            <person name="Hibbett D.S."/>
        </authorList>
    </citation>
    <scope>NUCLEOTIDE SEQUENCE [LARGE SCALE GENOMIC DNA]</scope>
    <source>
        <strain evidence="3 4">HHB12029</strain>
    </source>
</reference>
<dbReference type="AlphaFoldDB" id="A0A166A7Y3"/>
<evidence type="ECO:0008006" key="5">
    <source>
        <dbReference type="Google" id="ProtNLM"/>
    </source>
</evidence>
<protein>
    <recommendedName>
        <fullName evidence="5">TNFR-Cys domain-containing protein</fullName>
    </recommendedName>
</protein>
<keyword evidence="2" id="KW-0812">Transmembrane</keyword>
<dbReference type="OrthoDB" id="3032252at2759"/>
<feature type="transmembrane region" description="Helical" evidence="2">
    <location>
        <begin position="12"/>
        <end position="34"/>
    </location>
</feature>
<keyword evidence="2" id="KW-1133">Transmembrane helix</keyword>
<name>A0A166A7Y3_EXIGL</name>
<dbReference type="InParanoid" id="A0A166A7Y3"/>
<evidence type="ECO:0000313" key="3">
    <source>
        <dbReference type="EMBL" id="KZV89369.1"/>
    </source>
</evidence>
<evidence type="ECO:0000313" key="4">
    <source>
        <dbReference type="Proteomes" id="UP000077266"/>
    </source>
</evidence>